<dbReference type="InterPro" id="IPR046342">
    <property type="entry name" value="CBS_dom_sf"/>
</dbReference>
<dbReference type="CDD" id="cd04586">
    <property type="entry name" value="CBS_pair_BON_assoc"/>
    <property type="match status" value="1"/>
</dbReference>
<feature type="transmembrane region" description="Helical" evidence="2">
    <location>
        <begin position="86"/>
        <end position="106"/>
    </location>
</feature>
<organism evidence="4 5">
    <name type="scientific">Anaerotignum faecicola</name>
    <dbReference type="NCBI Taxonomy" id="2358141"/>
    <lineage>
        <taxon>Bacteria</taxon>
        <taxon>Bacillati</taxon>
        <taxon>Bacillota</taxon>
        <taxon>Clostridia</taxon>
        <taxon>Lachnospirales</taxon>
        <taxon>Anaerotignaceae</taxon>
        <taxon>Anaerotignum</taxon>
    </lineage>
</organism>
<dbReference type="Pfam" id="PF00571">
    <property type="entry name" value="CBS"/>
    <property type="match status" value="2"/>
</dbReference>
<dbReference type="PANTHER" id="PTHR40078">
    <property type="entry name" value="INTEGRAL MEMBRANE PROTEIN-RELATED"/>
    <property type="match status" value="1"/>
</dbReference>
<dbReference type="Pfam" id="PF19700">
    <property type="entry name" value="DUF6198"/>
    <property type="match status" value="1"/>
</dbReference>
<evidence type="ECO:0000313" key="4">
    <source>
        <dbReference type="EMBL" id="GCB29408.1"/>
    </source>
</evidence>
<feature type="transmembrane region" description="Helical" evidence="2">
    <location>
        <begin position="43"/>
        <end position="74"/>
    </location>
</feature>
<keyword evidence="2" id="KW-1133">Transmembrane helix</keyword>
<comment type="caution">
    <text evidence="4">The sequence shown here is derived from an EMBL/GenBank/DDBJ whole genome shotgun (WGS) entry which is preliminary data.</text>
</comment>
<dbReference type="Proteomes" id="UP000287361">
    <property type="component" value="Unassembled WGS sequence"/>
</dbReference>
<feature type="domain" description="CBS" evidence="3">
    <location>
        <begin position="318"/>
        <end position="372"/>
    </location>
</feature>
<feature type="transmembrane region" description="Helical" evidence="2">
    <location>
        <begin position="112"/>
        <end position="134"/>
    </location>
</feature>
<dbReference type="Gene3D" id="3.10.580.10">
    <property type="entry name" value="CBS-domain"/>
    <property type="match status" value="1"/>
</dbReference>
<feature type="domain" description="CBS" evidence="3">
    <location>
        <begin position="233"/>
        <end position="294"/>
    </location>
</feature>
<evidence type="ECO:0000256" key="2">
    <source>
        <dbReference type="SAM" id="Phobius"/>
    </source>
</evidence>
<dbReference type="InterPro" id="IPR038750">
    <property type="entry name" value="YczE/YyaS-like"/>
</dbReference>
<feature type="transmembrane region" description="Helical" evidence="2">
    <location>
        <begin position="163"/>
        <end position="181"/>
    </location>
</feature>
<keyword evidence="2" id="KW-0472">Membrane</keyword>
<dbReference type="InterPro" id="IPR000644">
    <property type="entry name" value="CBS_dom"/>
</dbReference>
<dbReference type="SUPFAM" id="SSF54631">
    <property type="entry name" value="CBS-domain pair"/>
    <property type="match status" value="1"/>
</dbReference>
<evidence type="ECO:0000259" key="3">
    <source>
        <dbReference type="PROSITE" id="PS51371"/>
    </source>
</evidence>
<evidence type="ECO:0000256" key="1">
    <source>
        <dbReference type="PROSITE-ProRule" id="PRU00703"/>
    </source>
</evidence>
<dbReference type="AlphaFoldDB" id="A0A401LD14"/>
<dbReference type="EMBL" id="BHVZ01000001">
    <property type="protein sequence ID" value="GCB29408.1"/>
    <property type="molecule type" value="Genomic_DNA"/>
</dbReference>
<gene>
    <name evidence="4" type="ORF">KGMB03357_10690</name>
</gene>
<evidence type="ECO:0000313" key="5">
    <source>
        <dbReference type="Proteomes" id="UP000287361"/>
    </source>
</evidence>
<dbReference type="PANTHER" id="PTHR40078:SF1">
    <property type="entry name" value="INTEGRAL MEMBRANE PROTEIN"/>
    <property type="match status" value="1"/>
</dbReference>
<sequence length="372" mass="40685">MENTKGSRLFVRIPAYVIGLLIMTLGVAISVKSNLGVSPVSSIPYTITCVVGLEMGKATILFHAVLVLLQILLLRRAFQAKNLLQIFAGILFGYFTTFCNSLMVFFPDPTNLIVRLAMMLFSTGLIAFGLFWYVPADIIPLAGEGAMLAISKTIKKPFPTVKIAFDVTMVVISLVTCLICLHSLGSVGIGTIAAAILVGMELRWITKKCGAQRDAILGVTKKETAQSPLLAIMKQEVYTVSEETSIRDALHLITEKKISGVPVTDGSQNLIGFLSDGDILRFLADVEPLFINASALQELPNFEERTKELMAMQVRDIAKKQVISVGAEMELGEVCQILTENHIKKAPVLENGKMIGIINMSNITKYVLRKMM</sequence>
<name>A0A401LD14_9FIRM</name>
<keyword evidence="2" id="KW-0812">Transmembrane</keyword>
<dbReference type="PROSITE" id="PS51371">
    <property type="entry name" value="CBS"/>
    <property type="match status" value="2"/>
</dbReference>
<reference evidence="4 5" key="1">
    <citation type="submission" date="2018-10" db="EMBL/GenBank/DDBJ databases">
        <title>Draft Genome Sequence of Anaerotignum sp. KCTC 15736.</title>
        <authorList>
            <person name="Choi S.H."/>
            <person name="Kim J.S."/>
            <person name="Kang S.W."/>
            <person name="Lee J.S."/>
            <person name="Park S.H."/>
        </authorList>
    </citation>
    <scope>NUCLEOTIDE SEQUENCE [LARGE SCALE GENOMIC DNA]</scope>
    <source>
        <strain evidence="4 5">KCTC 15736</strain>
    </source>
</reference>
<feature type="transmembrane region" description="Helical" evidence="2">
    <location>
        <begin position="9"/>
        <end position="31"/>
    </location>
</feature>
<proteinExistence type="predicted"/>
<dbReference type="OrthoDB" id="87655at2"/>
<keyword evidence="1" id="KW-0129">CBS domain</keyword>
<keyword evidence="5" id="KW-1185">Reference proteome</keyword>
<accession>A0A401LD14</accession>
<dbReference type="SMART" id="SM00116">
    <property type="entry name" value="CBS"/>
    <property type="match status" value="2"/>
</dbReference>
<protein>
    <recommendedName>
        <fullName evidence="3">CBS domain-containing protein</fullName>
    </recommendedName>
</protein>